<dbReference type="RefSeq" id="WP_378038855.1">
    <property type="nucleotide sequence ID" value="NZ_JBHSIV010000039.1"/>
</dbReference>
<dbReference type="PROSITE" id="PS50921">
    <property type="entry name" value="ANTAR"/>
    <property type="match status" value="1"/>
</dbReference>
<dbReference type="InterPro" id="IPR029016">
    <property type="entry name" value="GAF-like_dom_sf"/>
</dbReference>
<keyword evidence="5" id="KW-1185">Reference proteome</keyword>
<feature type="domain" description="ANTAR" evidence="3">
    <location>
        <begin position="204"/>
        <end position="265"/>
    </location>
</feature>
<evidence type="ECO:0000256" key="2">
    <source>
        <dbReference type="ARBA" id="ARBA00023163"/>
    </source>
</evidence>
<dbReference type="Pfam" id="PF03861">
    <property type="entry name" value="ANTAR"/>
    <property type="match status" value="1"/>
</dbReference>
<dbReference type="EMBL" id="JBHSIV010000039">
    <property type="protein sequence ID" value="MFC5065527.1"/>
    <property type="molecule type" value="Genomic_DNA"/>
</dbReference>
<dbReference type="SUPFAM" id="SSF55781">
    <property type="entry name" value="GAF domain-like"/>
    <property type="match status" value="1"/>
</dbReference>
<comment type="caution">
    <text evidence="4">The sequence shown here is derived from an EMBL/GenBank/DDBJ whole genome shotgun (WGS) entry which is preliminary data.</text>
</comment>
<dbReference type="InterPro" id="IPR036388">
    <property type="entry name" value="WH-like_DNA-bd_sf"/>
</dbReference>
<dbReference type="PIRSF" id="PIRSF036625">
    <property type="entry name" value="GAF_ANTAR"/>
    <property type="match status" value="1"/>
</dbReference>
<dbReference type="SMART" id="SM01012">
    <property type="entry name" value="ANTAR"/>
    <property type="match status" value="1"/>
</dbReference>
<evidence type="ECO:0000256" key="1">
    <source>
        <dbReference type="ARBA" id="ARBA00023015"/>
    </source>
</evidence>
<proteinExistence type="predicted"/>
<accession>A0ABV9YU74</accession>
<keyword evidence="1" id="KW-0805">Transcription regulation</keyword>
<keyword evidence="2" id="KW-0804">Transcription</keyword>
<protein>
    <submittedName>
        <fullName evidence="4">ANTAR domain-containing protein</fullName>
    </submittedName>
</protein>
<reference evidence="5" key="1">
    <citation type="journal article" date="2019" name="Int. J. Syst. Evol. Microbiol.">
        <title>The Global Catalogue of Microorganisms (GCM) 10K type strain sequencing project: providing services to taxonomists for standard genome sequencing and annotation.</title>
        <authorList>
            <consortium name="The Broad Institute Genomics Platform"/>
            <consortium name="The Broad Institute Genome Sequencing Center for Infectious Disease"/>
            <person name="Wu L."/>
            <person name="Ma J."/>
        </authorList>
    </citation>
    <scope>NUCLEOTIDE SEQUENCE [LARGE SCALE GENOMIC DNA]</scope>
    <source>
        <strain evidence="5">CGMCC 4.7093</strain>
    </source>
</reference>
<dbReference type="InterPro" id="IPR005561">
    <property type="entry name" value="ANTAR"/>
</dbReference>
<evidence type="ECO:0000259" key="3">
    <source>
        <dbReference type="PROSITE" id="PS50921"/>
    </source>
</evidence>
<name>A0ABV9YU74_9PSEU</name>
<evidence type="ECO:0000313" key="4">
    <source>
        <dbReference type="EMBL" id="MFC5065527.1"/>
    </source>
</evidence>
<evidence type="ECO:0000313" key="5">
    <source>
        <dbReference type="Proteomes" id="UP001595947"/>
    </source>
</evidence>
<dbReference type="InterPro" id="IPR011006">
    <property type="entry name" value="CheY-like_superfamily"/>
</dbReference>
<dbReference type="SUPFAM" id="SSF52172">
    <property type="entry name" value="CheY-like"/>
    <property type="match status" value="1"/>
</dbReference>
<dbReference type="Proteomes" id="UP001595947">
    <property type="component" value="Unassembled WGS sequence"/>
</dbReference>
<gene>
    <name evidence="4" type="ORF">ACFPBZ_25140</name>
</gene>
<sequence>MATDEQWMLARRRFVDDGHGESVDGVVLPRQDELGPLAEQFLALSHDLFTVPPEEGVVGVLERVVRRAAEIGPKTATVSVTLREPDGTFHTPVETDPTASRADEIQYGTNEGPCIEVTADSSSAFTVSRDLAHDERYPRFGPRVAELGFRAVCATGMFPGGERPRLGALNLYFSDPDDVDGVDRDSMLLLAAHAAVALRAARHLEAEKLRTAQLTEGLESRDVIGQAKGILMERRGATADEAFDILRRTSQDLNVKLRDLARTLSQRRSEL</sequence>
<dbReference type="Gene3D" id="3.30.450.40">
    <property type="match status" value="1"/>
</dbReference>
<dbReference type="Gene3D" id="1.10.10.10">
    <property type="entry name" value="Winged helix-like DNA-binding domain superfamily/Winged helix DNA-binding domain"/>
    <property type="match status" value="1"/>
</dbReference>
<organism evidence="4 5">
    <name type="scientific">Actinomycetospora atypica</name>
    <dbReference type="NCBI Taxonomy" id="1290095"/>
    <lineage>
        <taxon>Bacteria</taxon>
        <taxon>Bacillati</taxon>
        <taxon>Actinomycetota</taxon>
        <taxon>Actinomycetes</taxon>
        <taxon>Pseudonocardiales</taxon>
        <taxon>Pseudonocardiaceae</taxon>
        <taxon>Actinomycetospora</taxon>
    </lineage>
</organism>
<dbReference type="InterPro" id="IPR012074">
    <property type="entry name" value="GAF_ANTAR"/>
</dbReference>